<proteinExistence type="predicted"/>
<reference evidence="2" key="1">
    <citation type="submission" date="2023-08" db="EMBL/GenBank/DDBJ databases">
        <title>Chromosome-level Genome Assembly of mud carp (Cirrhinus molitorella).</title>
        <authorList>
            <person name="Liu H."/>
        </authorList>
    </citation>
    <scope>NUCLEOTIDE SEQUENCE</scope>
    <source>
        <strain evidence="2">Prfri</strain>
        <tissue evidence="2">Muscle</tissue>
    </source>
</reference>
<name>A0AA88P900_9TELE</name>
<keyword evidence="3" id="KW-1185">Reference proteome</keyword>
<comment type="caution">
    <text evidence="2">The sequence shown here is derived from an EMBL/GenBank/DDBJ whole genome shotgun (WGS) entry which is preliminary data.</text>
</comment>
<accession>A0AA88P900</accession>
<feature type="compositionally biased region" description="Basic and acidic residues" evidence="1">
    <location>
        <begin position="65"/>
        <end position="81"/>
    </location>
</feature>
<feature type="region of interest" description="Disordered" evidence="1">
    <location>
        <begin position="50"/>
        <end position="96"/>
    </location>
</feature>
<evidence type="ECO:0000313" key="2">
    <source>
        <dbReference type="EMBL" id="KAK2872279.1"/>
    </source>
</evidence>
<organism evidence="2 3">
    <name type="scientific">Cirrhinus molitorella</name>
    <name type="common">mud carp</name>
    <dbReference type="NCBI Taxonomy" id="172907"/>
    <lineage>
        <taxon>Eukaryota</taxon>
        <taxon>Metazoa</taxon>
        <taxon>Chordata</taxon>
        <taxon>Craniata</taxon>
        <taxon>Vertebrata</taxon>
        <taxon>Euteleostomi</taxon>
        <taxon>Actinopterygii</taxon>
        <taxon>Neopterygii</taxon>
        <taxon>Teleostei</taxon>
        <taxon>Ostariophysi</taxon>
        <taxon>Cypriniformes</taxon>
        <taxon>Cyprinidae</taxon>
        <taxon>Labeoninae</taxon>
        <taxon>Labeonini</taxon>
        <taxon>Cirrhinus</taxon>
    </lineage>
</organism>
<dbReference type="EMBL" id="JAUYZG010000022">
    <property type="protein sequence ID" value="KAK2872279.1"/>
    <property type="molecule type" value="Genomic_DNA"/>
</dbReference>
<dbReference type="Proteomes" id="UP001187343">
    <property type="component" value="Unassembled WGS sequence"/>
</dbReference>
<feature type="compositionally biased region" description="Basic residues" evidence="1">
    <location>
        <begin position="1"/>
        <end position="10"/>
    </location>
</feature>
<feature type="region of interest" description="Disordered" evidence="1">
    <location>
        <begin position="1"/>
        <end position="21"/>
    </location>
</feature>
<dbReference type="AlphaFoldDB" id="A0AA88P900"/>
<protein>
    <submittedName>
        <fullName evidence="2">Uncharacterized protein</fullName>
    </submittedName>
</protein>
<evidence type="ECO:0000256" key="1">
    <source>
        <dbReference type="SAM" id="MobiDB-lite"/>
    </source>
</evidence>
<gene>
    <name evidence="2" type="ORF">Q8A67_022176</name>
</gene>
<sequence length="111" mass="12442">MMVSRGKRPSLRAGDEPAAPRAAPLCLWTSRPEAPDTDLLTTVVSQGRSLGSEQAYGCNPPSRRPYQERQEEVWRSSRRVADASPPPETCCSWHTTGPRGIRVRPREFFFS</sequence>
<evidence type="ECO:0000313" key="3">
    <source>
        <dbReference type="Proteomes" id="UP001187343"/>
    </source>
</evidence>